<evidence type="ECO:0000259" key="5">
    <source>
        <dbReference type="Pfam" id="PF08548"/>
    </source>
</evidence>
<name>A0ABT1CYA9_9PROT</name>
<keyword evidence="3" id="KW-0964">Secreted</keyword>
<dbReference type="InterPro" id="IPR001343">
    <property type="entry name" value="Hemolysn_Ca-bd"/>
</dbReference>
<dbReference type="PROSITE" id="PS00330">
    <property type="entry name" value="HEMOLYSIN_CALCIUM"/>
    <property type="match status" value="3"/>
</dbReference>
<sequence>MFDLTKNWFLPAEYGYEVASPWLITQFSSYMIDGDTRRTSITAVSYPEELHFNLPRQDVILSGDGNEFGANLLIHIGSETFEVDDFSTGRGAGWHGEVTSGLTQLIEGQGNIVEFTDNGFSETVVFDLDGGEAETYQQIVSNIEGDLSSTIVGQAFFLKSAYFADGTTINPLQMPFEIDGTELGDVLFGFGRVGYRASTRLFNDTIDGHDGNDQLSGLGGDDVLLGGDGNDTLNGGDGADTLIGSDGTDLLIGGGRSDSLLGGDGEDTLTGGGGTDTLVGGDSDDIFHFTALADSMVTVPDRVLDLAAGDKIDISAIDANSNSDGDQAFQQVAAFTHSAGEFTLTYDASTNTTTALFDATGDTVANMAILFDGDVTALAGGWVL</sequence>
<dbReference type="Proteomes" id="UP001523392">
    <property type="component" value="Unassembled WGS sequence"/>
</dbReference>
<dbReference type="Gene3D" id="2.150.10.10">
    <property type="entry name" value="Serralysin-like metalloprotease, C-terminal"/>
    <property type="match status" value="2"/>
</dbReference>
<dbReference type="InterPro" id="IPR050557">
    <property type="entry name" value="RTX_toxin/Mannuronan_C5-epim"/>
</dbReference>
<dbReference type="RefSeq" id="WP_252951244.1">
    <property type="nucleotide sequence ID" value="NZ_JAFIRR010000005.1"/>
</dbReference>
<keyword evidence="4" id="KW-0677">Repeat</keyword>
<dbReference type="Pfam" id="PF08548">
    <property type="entry name" value="Peptidase_M10_C"/>
    <property type="match status" value="1"/>
</dbReference>
<proteinExistence type="predicted"/>
<evidence type="ECO:0000256" key="3">
    <source>
        <dbReference type="ARBA" id="ARBA00022525"/>
    </source>
</evidence>
<protein>
    <submittedName>
        <fullName evidence="6">M10 family metallopeptidase C-terminal domain-containing protein</fullName>
    </submittedName>
</protein>
<dbReference type="PANTHER" id="PTHR38340">
    <property type="entry name" value="S-LAYER PROTEIN"/>
    <property type="match status" value="1"/>
</dbReference>
<dbReference type="InterPro" id="IPR011049">
    <property type="entry name" value="Serralysin-like_metalloprot_C"/>
</dbReference>
<dbReference type="InterPro" id="IPR018511">
    <property type="entry name" value="Hemolysin-typ_Ca-bd_CS"/>
</dbReference>
<dbReference type="SUPFAM" id="SSF51120">
    <property type="entry name" value="beta-Roll"/>
    <property type="match status" value="1"/>
</dbReference>
<feature type="domain" description="Peptidase M10 serralysin C-terminal" evidence="5">
    <location>
        <begin position="270"/>
        <end position="376"/>
    </location>
</feature>
<dbReference type="InterPro" id="IPR013858">
    <property type="entry name" value="Peptidase_M10B_C"/>
</dbReference>
<dbReference type="PANTHER" id="PTHR38340:SF1">
    <property type="entry name" value="S-LAYER PROTEIN"/>
    <property type="match status" value="1"/>
</dbReference>
<keyword evidence="7" id="KW-1185">Reference proteome</keyword>
<evidence type="ECO:0000256" key="1">
    <source>
        <dbReference type="ARBA" id="ARBA00001913"/>
    </source>
</evidence>
<gene>
    <name evidence="6" type="ORF">JYK14_00460</name>
</gene>
<evidence type="ECO:0000256" key="2">
    <source>
        <dbReference type="ARBA" id="ARBA00004613"/>
    </source>
</evidence>
<dbReference type="EMBL" id="JAFIRR010000005">
    <property type="protein sequence ID" value="MCO6414653.1"/>
    <property type="molecule type" value="Genomic_DNA"/>
</dbReference>
<evidence type="ECO:0000256" key="4">
    <source>
        <dbReference type="ARBA" id="ARBA00022737"/>
    </source>
</evidence>
<dbReference type="PRINTS" id="PR00313">
    <property type="entry name" value="CABNDNGRPT"/>
</dbReference>
<comment type="subcellular location">
    <subcellularLocation>
        <location evidence="2">Secreted</location>
    </subcellularLocation>
</comment>
<dbReference type="Pfam" id="PF00353">
    <property type="entry name" value="HemolysinCabind"/>
    <property type="match status" value="1"/>
</dbReference>
<comment type="cofactor">
    <cofactor evidence="1">
        <name>Ca(2+)</name>
        <dbReference type="ChEBI" id="CHEBI:29108"/>
    </cofactor>
</comment>
<evidence type="ECO:0000313" key="7">
    <source>
        <dbReference type="Proteomes" id="UP001523392"/>
    </source>
</evidence>
<comment type="caution">
    <text evidence="6">The sequence shown here is derived from an EMBL/GenBank/DDBJ whole genome shotgun (WGS) entry which is preliminary data.</text>
</comment>
<accession>A0ABT1CYA9</accession>
<organism evidence="6 7">
    <name type="scientific">Siccirubricoccus soli</name>
    <dbReference type="NCBI Taxonomy" id="2899147"/>
    <lineage>
        <taxon>Bacteria</taxon>
        <taxon>Pseudomonadati</taxon>
        <taxon>Pseudomonadota</taxon>
        <taxon>Alphaproteobacteria</taxon>
        <taxon>Acetobacterales</taxon>
        <taxon>Roseomonadaceae</taxon>
        <taxon>Siccirubricoccus</taxon>
    </lineage>
</organism>
<reference evidence="6 7" key="1">
    <citation type="submission" date="2021-12" db="EMBL/GenBank/DDBJ databases">
        <title>Siccirubricoccus leaddurans sp. nov., a high concentration Zn2+ tolerance bacterium.</title>
        <authorList>
            <person name="Cao Y."/>
        </authorList>
    </citation>
    <scope>NUCLEOTIDE SEQUENCE [LARGE SCALE GENOMIC DNA]</scope>
    <source>
        <strain evidence="6 7">KC 17139</strain>
    </source>
</reference>
<evidence type="ECO:0000313" key="6">
    <source>
        <dbReference type="EMBL" id="MCO6414653.1"/>
    </source>
</evidence>